<feature type="domain" description="Nas2 N-terminal" evidence="2">
    <location>
        <begin position="9"/>
        <end position="87"/>
    </location>
</feature>
<proteinExistence type="predicted"/>
<dbReference type="EMBL" id="JARBDR010000793">
    <property type="protein sequence ID" value="KAJ8307471.1"/>
    <property type="molecule type" value="Genomic_DNA"/>
</dbReference>
<dbReference type="InterPro" id="IPR035269">
    <property type="entry name" value="PSMD9"/>
</dbReference>
<dbReference type="Pfam" id="PF18265">
    <property type="entry name" value="Nas2_N"/>
    <property type="match status" value="1"/>
</dbReference>
<sequence>MAATTEHMNQLIKKKDEIEAQIKELNGVLDSQQGVGMKEALVDTEGYPRADIDIYSVRHARHQIICLQNDHKDVMKEIEEELYRIHEKARLNKEQAMETSSSSEPGNTFQERLSPFAVVDRVEEGSPASQSVYFFR</sequence>
<gene>
    <name evidence="3" type="ORF">KUTeg_015555</name>
</gene>
<name>A0ABQ9ESX2_TEGGR</name>
<keyword evidence="1" id="KW-0175">Coiled coil</keyword>
<protein>
    <recommendedName>
        <fullName evidence="2">Nas2 N-terminal domain-containing protein</fullName>
    </recommendedName>
</protein>
<keyword evidence="4" id="KW-1185">Reference proteome</keyword>
<feature type="coiled-coil region" evidence="1">
    <location>
        <begin position="1"/>
        <end position="28"/>
    </location>
</feature>
<dbReference type="InterPro" id="IPR040815">
    <property type="entry name" value="Nas2_N"/>
</dbReference>
<accession>A0ABQ9ESX2</accession>
<evidence type="ECO:0000259" key="2">
    <source>
        <dbReference type="Pfam" id="PF18265"/>
    </source>
</evidence>
<dbReference type="PANTHER" id="PTHR12651:SF1">
    <property type="entry name" value="26S PROTEASOME NON-ATPASE REGULATORY SUBUNIT 9"/>
    <property type="match status" value="1"/>
</dbReference>
<evidence type="ECO:0000256" key="1">
    <source>
        <dbReference type="SAM" id="Coils"/>
    </source>
</evidence>
<evidence type="ECO:0000313" key="3">
    <source>
        <dbReference type="EMBL" id="KAJ8307471.1"/>
    </source>
</evidence>
<reference evidence="3 4" key="1">
    <citation type="submission" date="2022-12" db="EMBL/GenBank/DDBJ databases">
        <title>Chromosome-level genome of Tegillarca granosa.</title>
        <authorList>
            <person name="Kim J."/>
        </authorList>
    </citation>
    <scope>NUCLEOTIDE SEQUENCE [LARGE SCALE GENOMIC DNA]</scope>
    <source>
        <strain evidence="3">Teg-2019</strain>
        <tissue evidence="3">Adductor muscle</tissue>
    </source>
</reference>
<dbReference type="PANTHER" id="PTHR12651">
    <property type="entry name" value="26S PROTEASOME NON-ATPASE REGULATORY SUBUNIT 9"/>
    <property type="match status" value="1"/>
</dbReference>
<dbReference type="Gene3D" id="6.10.140.1710">
    <property type="match status" value="1"/>
</dbReference>
<evidence type="ECO:0000313" key="4">
    <source>
        <dbReference type="Proteomes" id="UP001217089"/>
    </source>
</evidence>
<organism evidence="3 4">
    <name type="scientific">Tegillarca granosa</name>
    <name type="common">Malaysian cockle</name>
    <name type="synonym">Anadara granosa</name>
    <dbReference type="NCBI Taxonomy" id="220873"/>
    <lineage>
        <taxon>Eukaryota</taxon>
        <taxon>Metazoa</taxon>
        <taxon>Spiralia</taxon>
        <taxon>Lophotrochozoa</taxon>
        <taxon>Mollusca</taxon>
        <taxon>Bivalvia</taxon>
        <taxon>Autobranchia</taxon>
        <taxon>Pteriomorphia</taxon>
        <taxon>Arcoida</taxon>
        <taxon>Arcoidea</taxon>
        <taxon>Arcidae</taxon>
        <taxon>Tegillarca</taxon>
    </lineage>
</organism>
<comment type="caution">
    <text evidence="3">The sequence shown here is derived from an EMBL/GenBank/DDBJ whole genome shotgun (WGS) entry which is preliminary data.</text>
</comment>
<dbReference type="Proteomes" id="UP001217089">
    <property type="component" value="Unassembled WGS sequence"/>
</dbReference>